<dbReference type="InterPro" id="IPR025662">
    <property type="entry name" value="Sigma_54_int_dom_ATP-bd_1"/>
</dbReference>
<dbReference type="Gene3D" id="3.40.50.300">
    <property type="entry name" value="P-loop containing nucleotide triphosphate hydrolases"/>
    <property type="match status" value="1"/>
</dbReference>
<dbReference type="Pfam" id="PF00005">
    <property type="entry name" value="ABC_tran"/>
    <property type="match status" value="1"/>
</dbReference>
<dbReference type="KEGG" id="haby:HLVA_06100"/>
<evidence type="ECO:0000313" key="5">
    <source>
        <dbReference type="Proteomes" id="UP001321582"/>
    </source>
</evidence>
<evidence type="ECO:0000256" key="1">
    <source>
        <dbReference type="ARBA" id="ARBA00022741"/>
    </source>
</evidence>
<proteinExistence type="predicted"/>
<protein>
    <submittedName>
        <fullName evidence="4">Cell division ATP-binding protein FtsE</fullName>
    </submittedName>
</protein>
<dbReference type="PANTHER" id="PTHR24220:SF470">
    <property type="entry name" value="CELL DIVISION ATP-BINDING PROTEIN FTSE"/>
    <property type="match status" value="1"/>
</dbReference>
<dbReference type="InterPro" id="IPR027417">
    <property type="entry name" value="P-loop_NTPase"/>
</dbReference>
<evidence type="ECO:0000256" key="2">
    <source>
        <dbReference type="ARBA" id="ARBA00022840"/>
    </source>
</evidence>
<name>A0AAU9DV89_9FUSO</name>
<dbReference type="GO" id="GO:0005886">
    <property type="term" value="C:plasma membrane"/>
    <property type="evidence" value="ECO:0007669"/>
    <property type="project" value="TreeGrafter"/>
</dbReference>
<reference evidence="4 5" key="1">
    <citation type="submission" date="2022-11" db="EMBL/GenBank/DDBJ databases">
        <title>Haliovirga abyssi gen. nov., sp. nov., a mesophilic fermentative bacterium isolated from the Iheya North hydrothermal field and the proposal of Haliovirgaceae fam. nov.</title>
        <authorList>
            <person name="Miyazaki U."/>
            <person name="Tame A."/>
            <person name="Miyazaki J."/>
            <person name="Takai K."/>
            <person name="Sawayama S."/>
            <person name="Kitajima M."/>
            <person name="Okamoto A."/>
            <person name="Nakagawa S."/>
        </authorList>
    </citation>
    <scope>NUCLEOTIDE SEQUENCE [LARGE SCALE GENOMIC DNA]</scope>
    <source>
        <strain evidence="4 5">IC12</strain>
    </source>
</reference>
<dbReference type="InterPro" id="IPR003439">
    <property type="entry name" value="ABC_transporter-like_ATP-bd"/>
</dbReference>
<keyword evidence="4" id="KW-0131">Cell cycle</keyword>
<sequence length="222" mass="25623">MIEFINVTKRKTKGRRIILNNINFKINEGDFVYLVGESGSGKTTLLEMIYGKSIANNGTIIINGKKISELKSKELQKLRKNIGIIFQDMKLFEKKSVKKNIEYRLKITNDYSEEEINDRIDGILDFLKLKDKKYEIVNELSKGEKQRVAIARGLVTNPDIILCDEITANIDYDNSLNIMKILYAMQKQRGCTIIFSTHNKNIIKDFPNRVIEIKQGEINNED</sequence>
<dbReference type="EMBL" id="AP027059">
    <property type="protein sequence ID" value="BDU50041.1"/>
    <property type="molecule type" value="Genomic_DNA"/>
</dbReference>
<keyword evidence="4" id="KW-0132">Cell division</keyword>
<dbReference type="GO" id="GO:0022857">
    <property type="term" value="F:transmembrane transporter activity"/>
    <property type="evidence" value="ECO:0007669"/>
    <property type="project" value="TreeGrafter"/>
</dbReference>
<keyword evidence="1" id="KW-0547">Nucleotide-binding</keyword>
<dbReference type="PANTHER" id="PTHR24220">
    <property type="entry name" value="IMPORT ATP-BINDING PROTEIN"/>
    <property type="match status" value="1"/>
</dbReference>
<keyword evidence="5" id="KW-1185">Reference proteome</keyword>
<dbReference type="InterPro" id="IPR015854">
    <property type="entry name" value="ABC_transpr_LolD-like"/>
</dbReference>
<dbReference type="InterPro" id="IPR003593">
    <property type="entry name" value="AAA+_ATPase"/>
</dbReference>
<dbReference type="AlphaFoldDB" id="A0AAU9DV89"/>
<dbReference type="PROSITE" id="PS50893">
    <property type="entry name" value="ABC_TRANSPORTER_2"/>
    <property type="match status" value="1"/>
</dbReference>
<dbReference type="PROSITE" id="PS00211">
    <property type="entry name" value="ABC_TRANSPORTER_1"/>
    <property type="match status" value="1"/>
</dbReference>
<dbReference type="GO" id="GO:0051301">
    <property type="term" value="P:cell division"/>
    <property type="evidence" value="ECO:0007669"/>
    <property type="project" value="UniProtKB-KW"/>
</dbReference>
<accession>A0AAU9DV89</accession>
<evidence type="ECO:0000313" key="4">
    <source>
        <dbReference type="EMBL" id="BDU50041.1"/>
    </source>
</evidence>
<dbReference type="InterPro" id="IPR017871">
    <property type="entry name" value="ABC_transporter-like_CS"/>
</dbReference>
<dbReference type="SUPFAM" id="SSF52540">
    <property type="entry name" value="P-loop containing nucleoside triphosphate hydrolases"/>
    <property type="match status" value="1"/>
</dbReference>
<dbReference type="Proteomes" id="UP001321582">
    <property type="component" value="Chromosome"/>
</dbReference>
<dbReference type="PROSITE" id="PS00675">
    <property type="entry name" value="SIGMA54_INTERACT_1"/>
    <property type="match status" value="1"/>
</dbReference>
<dbReference type="RefSeq" id="WP_307904977.1">
    <property type="nucleotide sequence ID" value="NZ_AP027059.1"/>
</dbReference>
<dbReference type="GO" id="GO:0016887">
    <property type="term" value="F:ATP hydrolysis activity"/>
    <property type="evidence" value="ECO:0007669"/>
    <property type="project" value="InterPro"/>
</dbReference>
<keyword evidence="2 4" id="KW-0067">ATP-binding</keyword>
<gene>
    <name evidence="4" type="primary">ftsE</name>
    <name evidence="4" type="ORF">HLVA_06100</name>
</gene>
<evidence type="ECO:0000259" key="3">
    <source>
        <dbReference type="PROSITE" id="PS50893"/>
    </source>
</evidence>
<dbReference type="SMART" id="SM00382">
    <property type="entry name" value="AAA"/>
    <property type="match status" value="1"/>
</dbReference>
<feature type="domain" description="ABC transporter" evidence="3">
    <location>
        <begin position="2"/>
        <end position="222"/>
    </location>
</feature>
<organism evidence="4 5">
    <name type="scientific">Haliovirga abyssi</name>
    <dbReference type="NCBI Taxonomy" id="2996794"/>
    <lineage>
        <taxon>Bacteria</taxon>
        <taxon>Fusobacteriati</taxon>
        <taxon>Fusobacteriota</taxon>
        <taxon>Fusobacteriia</taxon>
        <taxon>Fusobacteriales</taxon>
        <taxon>Haliovirgaceae</taxon>
        <taxon>Haliovirga</taxon>
    </lineage>
</organism>
<dbReference type="GO" id="GO:0005524">
    <property type="term" value="F:ATP binding"/>
    <property type="evidence" value="ECO:0007669"/>
    <property type="project" value="UniProtKB-KW"/>
</dbReference>